<dbReference type="Proteomes" id="UP000051412">
    <property type="component" value="Unassembled WGS sequence"/>
</dbReference>
<keyword evidence="2" id="KW-0676">Redox-active center</keyword>
<dbReference type="AlphaFoldDB" id="A0A0R1X5S9"/>
<comment type="caution">
    <text evidence="4">The sequence shown here is derived from an EMBL/GenBank/DDBJ whole genome shotgun (WGS) entry which is preliminary data.</text>
</comment>
<protein>
    <recommendedName>
        <fullName evidence="3">Thioredoxin domain-containing protein</fullName>
    </recommendedName>
</protein>
<name>A0A0R1X5S9_9LACO</name>
<comment type="similarity">
    <text evidence="1">Belongs to the thioredoxin family.</text>
</comment>
<evidence type="ECO:0000256" key="1">
    <source>
        <dbReference type="ARBA" id="ARBA00008987"/>
    </source>
</evidence>
<feature type="domain" description="Thioredoxin" evidence="3">
    <location>
        <begin position="1"/>
        <end position="98"/>
    </location>
</feature>
<dbReference type="EMBL" id="AZGM01000128">
    <property type="protein sequence ID" value="KRM25329.1"/>
    <property type="molecule type" value="Genomic_DNA"/>
</dbReference>
<dbReference type="PANTHER" id="PTHR45663">
    <property type="entry name" value="GEO12009P1"/>
    <property type="match status" value="1"/>
</dbReference>
<proteinExistence type="inferred from homology"/>
<dbReference type="GO" id="GO:0015035">
    <property type="term" value="F:protein-disulfide reductase activity"/>
    <property type="evidence" value="ECO:0007669"/>
    <property type="project" value="TreeGrafter"/>
</dbReference>
<gene>
    <name evidence="4" type="ORF">FD32_GL000852</name>
</gene>
<dbReference type="InterPro" id="IPR036249">
    <property type="entry name" value="Thioredoxin-like_sf"/>
</dbReference>
<dbReference type="CDD" id="cd02947">
    <property type="entry name" value="TRX_family"/>
    <property type="match status" value="1"/>
</dbReference>
<accession>A0A0R1X5S9</accession>
<dbReference type="PANTHER" id="PTHR45663:SF11">
    <property type="entry name" value="GEO12009P1"/>
    <property type="match status" value="1"/>
</dbReference>
<dbReference type="InterPro" id="IPR013766">
    <property type="entry name" value="Thioredoxin_domain"/>
</dbReference>
<dbReference type="SUPFAM" id="SSF52833">
    <property type="entry name" value="Thioredoxin-like"/>
    <property type="match status" value="1"/>
</dbReference>
<dbReference type="GO" id="GO:0005737">
    <property type="term" value="C:cytoplasm"/>
    <property type="evidence" value="ECO:0007669"/>
    <property type="project" value="TreeGrafter"/>
</dbReference>
<dbReference type="Pfam" id="PF00085">
    <property type="entry name" value="Thioredoxin"/>
    <property type="match status" value="1"/>
</dbReference>
<dbReference type="Gene3D" id="3.40.30.10">
    <property type="entry name" value="Glutaredoxin"/>
    <property type="match status" value="1"/>
</dbReference>
<organism evidence="4 5">
    <name type="scientific">Limosilactobacillus panis DSM 6035</name>
    <dbReference type="NCBI Taxonomy" id="1423782"/>
    <lineage>
        <taxon>Bacteria</taxon>
        <taxon>Bacillati</taxon>
        <taxon>Bacillota</taxon>
        <taxon>Bacilli</taxon>
        <taxon>Lactobacillales</taxon>
        <taxon>Lactobacillaceae</taxon>
        <taxon>Limosilactobacillus</taxon>
    </lineage>
</organism>
<evidence type="ECO:0000313" key="5">
    <source>
        <dbReference type="Proteomes" id="UP000051412"/>
    </source>
</evidence>
<evidence type="ECO:0000313" key="4">
    <source>
        <dbReference type="EMBL" id="KRM25329.1"/>
    </source>
</evidence>
<sequence>MNVNHLDTDAPGITLLAFENDWCAQCYTERPVIQKIEDEYRGQLTVQSVNVATDATLADKYRVQTAPSMVLIKDGEVVERIPHFIDHDQLESFIRYYL</sequence>
<dbReference type="PROSITE" id="PS51352">
    <property type="entry name" value="THIOREDOXIN_2"/>
    <property type="match status" value="1"/>
</dbReference>
<reference evidence="4 5" key="1">
    <citation type="journal article" date="2015" name="Genome Announc.">
        <title>Expanding the biotechnology potential of lactobacilli through comparative genomics of 213 strains and associated genera.</title>
        <authorList>
            <person name="Sun Z."/>
            <person name="Harris H.M."/>
            <person name="McCann A."/>
            <person name="Guo C."/>
            <person name="Argimon S."/>
            <person name="Zhang W."/>
            <person name="Yang X."/>
            <person name="Jeffery I.B."/>
            <person name="Cooney J.C."/>
            <person name="Kagawa T.F."/>
            <person name="Liu W."/>
            <person name="Song Y."/>
            <person name="Salvetti E."/>
            <person name="Wrobel A."/>
            <person name="Rasinkangas P."/>
            <person name="Parkhill J."/>
            <person name="Rea M.C."/>
            <person name="O'Sullivan O."/>
            <person name="Ritari J."/>
            <person name="Douillard F.P."/>
            <person name="Paul Ross R."/>
            <person name="Yang R."/>
            <person name="Briner A.E."/>
            <person name="Felis G.E."/>
            <person name="de Vos W.M."/>
            <person name="Barrangou R."/>
            <person name="Klaenhammer T.R."/>
            <person name="Caufield P.W."/>
            <person name="Cui Y."/>
            <person name="Zhang H."/>
            <person name="O'Toole P.W."/>
        </authorList>
    </citation>
    <scope>NUCLEOTIDE SEQUENCE [LARGE SCALE GENOMIC DNA]</scope>
    <source>
        <strain evidence="4 5">DSM 6035</strain>
    </source>
</reference>
<keyword evidence="5" id="KW-1185">Reference proteome</keyword>
<evidence type="ECO:0000256" key="2">
    <source>
        <dbReference type="ARBA" id="ARBA00023284"/>
    </source>
</evidence>
<dbReference type="PATRIC" id="fig|1423782.4.peg.882"/>
<dbReference type="RefSeq" id="WP_047766964.1">
    <property type="nucleotide sequence ID" value="NZ_AZGM01000128.1"/>
</dbReference>
<evidence type="ECO:0000259" key="3">
    <source>
        <dbReference type="PROSITE" id="PS51352"/>
    </source>
</evidence>
<dbReference type="STRING" id="1423782.FD32_GL000852"/>
<dbReference type="OrthoDB" id="2296986at2"/>